<proteinExistence type="predicted"/>
<dbReference type="OrthoDB" id="3863592at2759"/>
<dbReference type="InterPro" id="IPR042301">
    <property type="entry name" value="GH115_sf"/>
</dbReference>
<dbReference type="EMBL" id="RSCD01000032">
    <property type="protein sequence ID" value="RSH80792.1"/>
    <property type="molecule type" value="Genomic_DNA"/>
</dbReference>
<reference evidence="2 3" key="1">
    <citation type="submission" date="2018-11" db="EMBL/GenBank/DDBJ databases">
        <title>Genome sequence of Saitozyma podzolica DSM 27192.</title>
        <authorList>
            <person name="Aliyu H."/>
            <person name="Gorte O."/>
            <person name="Ochsenreither K."/>
        </authorList>
    </citation>
    <scope>NUCLEOTIDE SEQUENCE [LARGE SCALE GENOMIC DNA]</scope>
    <source>
        <strain evidence="2 3">DSM 27192</strain>
    </source>
</reference>
<dbReference type="Pfam" id="PF15979">
    <property type="entry name" value="Glyco_hydro_115"/>
    <property type="match status" value="1"/>
</dbReference>
<dbReference type="Gene3D" id="3.20.20.520">
    <property type="entry name" value="Glycosyl hydrolase family 115"/>
    <property type="match status" value="1"/>
</dbReference>
<comment type="caution">
    <text evidence="2">The sequence shown here is derived from an EMBL/GenBank/DDBJ whole genome shotgun (WGS) entry which is preliminary data.</text>
</comment>
<dbReference type="Proteomes" id="UP000279259">
    <property type="component" value="Unassembled WGS sequence"/>
</dbReference>
<accession>A0A427XPN2</accession>
<feature type="region of interest" description="Disordered" evidence="1">
    <location>
        <begin position="69"/>
        <end position="90"/>
    </location>
</feature>
<evidence type="ECO:0000313" key="3">
    <source>
        <dbReference type="Proteomes" id="UP000279259"/>
    </source>
</evidence>
<dbReference type="AlphaFoldDB" id="A0A427XPN2"/>
<sequence length="186" mass="20841">MIYRLVTKAIIRHTNRRDFRLTYQFGIGSKGGVEPVVRAVERALEDTLDRSYTHLTSLDFRPEDGYRYGDTSSRAHSAQQAGMGSRGGGRVGLDEEDGMKRWWKYGAERAKGSDTLFTLGMRGDGDVPLENASKELLEEIVAAQQDLLREAYNTTDLDAAGIDRMWCMYKEVAGFFSDGMKVPSGR</sequence>
<evidence type="ECO:0000313" key="2">
    <source>
        <dbReference type="EMBL" id="RSH80792.1"/>
    </source>
</evidence>
<dbReference type="InterPro" id="IPR031924">
    <property type="entry name" value="GH115"/>
</dbReference>
<keyword evidence="3" id="KW-1185">Reference proteome</keyword>
<dbReference type="PANTHER" id="PTHR37842:SF2">
    <property type="entry name" value="GYLCOSYL HYDROLASE 115 C-TERMINAL DOMAIN-CONTAINING PROTEIN"/>
    <property type="match status" value="1"/>
</dbReference>
<dbReference type="PANTHER" id="PTHR37842">
    <property type="match status" value="1"/>
</dbReference>
<gene>
    <name evidence="2" type="ORF">EHS25_006961</name>
</gene>
<dbReference type="STRING" id="1890683.A0A427XPN2"/>
<evidence type="ECO:0000256" key="1">
    <source>
        <dbReference type="SAM" id="MobiDB-lite"/>
    </source>
</evidence>
<protein>
    <submittedName>
        <fullName evidence="2">Uncharacterized protein</fullName>
    </submittedName>
</protein>
<organism evidence="2 3">
    <name type="scientific">Saitozyma podzolica</name>
    <dbReference type="NCBI Taxonomy" id="1890683"/>
    <lineage>
        <taxon>Eukaryota</taxon>
        <taxon>Fungi</taxon>
        <taxon>Dikarya</taxon>
        <taxon>Basidiomycota</taxon>
        <taxon>Agaricomycotina</taxon>
        <taxon>Tremellomycetes</taxon>
        <taxon>Tremellales</taxon>
        <taxon>Trimorphomycetaceae</taxon>
        <taxon>Saitozyma</taxon>
    </lineage>
</organism>
<name>A0A427XPN2_9TREE</name>